<dbReference type="OrthoDB" id="10386585at2759"/>
<evidence type="ECO:0000256" key="1">
    <source>
        <dbReference type="SAM" id="MobiDB-lite"/>
    </source>
</evidence>
<dbReference type="InterPro" id="IPR036047">
    <property type="entry name" value="F-box-like_dom_sf"/>
</dbReference>
<gene>
    <name evidence="2" type="ORF">EPUS_08654</name>
</gene>
<evidence type="ECO:0000313" key="2">
    <source>
        <dbReference type="EMBL" id="ERF68217.1"/>
    </source>
</evidence>
<dbReference type="AlphaFoldDB" id="U1FTY1"/>
<keyword evidence="3" id="KW-1185">Reference proteome</keyword>
<feature type="compositionally biased region" description="Acidic residues" evidence="1">
    <location>
        <begin position="73"/>
        <end position="86"/>
    </location>
</feature>
<feature type="compositionally biased region" description="Acidic residues" evidence="1">
    <location>
        <begin position="94"/>
        <end position="104"/>
    </location>
</feature>
<sequence length="104" mass="12168">MRFNLLPMEIQLYILSLLDDNILVFLQRVHPYLDRLIGSLMTRLWDGWWTWKPPFKDLKVKHLDEHESGSDGTGEDDSETDDSENDDWGKEEGGEAEEAEQGRF</sequence>
<dbReference type="RefSeq" id="XP_007806122.1">
    <property type="nucleotide sequence ID" value="XM_007807931.1"/>
</dbReference>
<proteinExistence type="predicted"/>
<feature type="region of interest" description="Disordered" evidence="1">
    <location>
        <begin position="64"/>
        <end position="104"/>
    </location>
</feature>
<protein>
    <recommendedName>
        <fullName evidence="4">F-box domain-containing protein</fullName>
    </recommendedName>
</protein>
<accession>U1FTY1</accession>
<reference evidence="3" key="1">
    <citation type="journal article" date="2014" name="BMC Genomics">
        <title>Genome characteristics reveal the impact of lichenization on lichen-forming fungus Endocarpon pusillum Hedwig (Verrucariales, Ascomycota).</title>
        <authorList>
            <person name="Wang Y.-Y."/>
            <person name="Liu B."/>
            <person name="Zhang X.-Y."/>
            <person name="Zhou Q.-M."/>
            <person name="Zhang T."/>
            <person name="Li H."/>
            <person name="Yu Y.-F."/>
            <person name="Zhang X.-L."/>
            <person name="Hao X.-Y."/>
            <person name="Wang M."/>
            <person name="Wang L."/>
            <person name="Wei J.-C."/>
        </authorList>
    </citation>
    <scope>NUCLEOTIDE SEQUENCE [LARGE SCALE GENOMIC DNA]</scope>
    <source>
        <strain evidence="3">Z07020 / HMAS-L-300199</strain>
    </source>
</reference>
<dbReference type="SUPFAM" id="SSF81383">
    <property type="entry name" value="F-box domain"/>
    <property type="match status" value="1"/>
</dbReference>
<dbReference type="EMBL" id="KE721526">
    <property type="protein sequence ID" value="ERF68217.1"/>
    <property type="molecule type" value="Genomic_DNA"/>
</dbReference>
<dbReference type="Proteomes" id="UP000019373">
    <property type="component" value="Unassembled WGS sequence"/>
</dbReference>
<dbReference type="HOGENOM" id="CLU_2250147_0_0_1"/>
<name>U1FTY1_ENDPU</name>
<dbReference type="GeneID" id="19243501"/>
<evidence type="ECO:0000313" key="3">
    <source>
        <dbReference type="Proteomes" id="UP000019373"/>
    </source>
</evidence>
<organism evidence="2 3">
    <name type="scientific">Endocarpon pusillum (strain Z07020 / HMAS-L-300199)</name>
    <name type="common">Lichen-forming fungus</name>
    <dbReference type="NCBI Taxonomy" id="1263415"/>
    <lineage>
        <taxon>Eukaryota</taxon>
        <taxon>Fungi</taxon>
        <taxon>Dikarya</taxon>
        <taxon>Ascomycota</taxon>
        <taxon>Pezizomycotina</taxon>
        <taxon>Eurotiomycetes</taxon>
        <taxon>Chaetothyriomycetidae</taxon>
        <taxon>Verrucariales</taxon>
        <taxon>Verrucariaceae</taxon>
        <taxon>Endocarpon</taxon>
    </lineage>
</organism>
<evidence type="ECO:0008006" key="4">
    <source>
        <dbReference type="Google" id="ProtNLM"/>
    </source>
</evidence>